<dbReference type="Proteomes" id="UP000676336">
    <property type="component" value="Unassembled WGS sequence"/>
</dbReference>
<dbReference type="AlphaFoldDB" id="A0A8S2SHR2"/>
<protein>
    <submittedName>
        <fullName evidence="1">Uncharacterized protein</fullName>
    </submittedName>
</protein>
<evidence type="ECO:0000313" key="2">
    <source>
        <dbReference type="Proteomes" id="UP000676336"/>
    </source>
</evidence>
<name>A0A8S2SHR2_9BILA</name>
<accession>A0A8S2SHR2</accession>
<proteinExistence type="predicted"/>
<organism evidence="1 2">
    <name type="scientific">Rotaria magnacalcarata</name>
    <dbReference type="NCBI Taxonomy" id="392030"/>
    <lineage>
        <taxon>Eukaryota</taxon>
        <taxon>Metazoa</taxon>
        <taxon>Spiralia</taxon>
        <taxon>Gnathifera</taxon>
        <taxon>Rotifera</taxon>
        <taxon>Eurotatoria</taxon>
        <taxon>Bdelloidea</taxon>
        <taxon>Philodinida</taxon>
        <taxon>Philodinidae</taxon>
        <taxon>Rotaria</taxon>
    </lineage>
</organism>
<comment type="caution">
    <text evidence="1">The sequence shown here is derived from an EMBL/GenBank/DDBJ whole genome shotgun (WGS) entry which is preliminary data.</text>
</comment>
<sequence length="46" mass="5415">VFQIELEYSLAFRFLIYRIESSTTDGHHNSQPETCIGKFHRDVSKN</sequence>
<feature type="non-terminal residue" evidence="1">
    <location>
        <position position="1"/>
    </location>
</feature>
<gene>
    <name evidence="1" type="ORF">SMN809_LOCUS22966</name>
</gene>
<dbReference type="EMBL" id="CAJOBI010022802">
    <property type="protein sequence ID" value="CAF4226919.1"/>
    <property type="molecule type" value="Genomic_DNA"/>
</dbReference>
<evidence type="ECO:0000313" key="1">
    <source>
        <dbReference type="EMBL" id="CAF4226919.1"/>
    </source>
</evidence>
<reference evidence="1" key="1">
    <citation type="submission" date="2021-02" db="EMBL/GenBank/DDBJ databases">
        <authorList>
            <person name="Nowell W R."/>
        </authorList>
    </citation>
    <scope>NUCLEOTIDE SEQUENCE</scope>
</reference>